<dbReference type="GO" id="GO:0051920">
    <property type="term" value="F:peroxiredoxin activity"/>
    <property type="evidence" value="ECO:0007669"/>
    <property type="project" value="InterPro"/>
</dbReference>
<dbReference type="Proteomes" id="UP000552045">
    <property type="component" value="Unassembled WGS sequence"/>
</dbReference>
<protein>
    <submittedName>
        <fullName evidence="2">Alkylhydroperoxidase family enzyme</fullName>
    </submittedName>
</protein>
<evidence type="ECO:0000313" key="3">
    <source>
        <dbReference type="Proteomes" id="UP000552045"/>
    </source>
</evidence>
<dbReference type="InterPro" id="IPR029032">
    <property type="entry name" value="AhpD-like"/>
</dbReference>
<proteinExistence type="predicted"/>
<gene>
    <name evidence="2" type="ORF">BKA02_001029</name>
</gene>
<feature type="domain" description="Carboxymuconolactone decarboxylase-like" evidence="1">
    <location>
        <begin position="60"/>
        <end position="116"/>
    </location>
</feature>
<dbReference type="PANTHER" id="PTHR34846">
    <property type="entry name" value="4-CARBOXYMUCONOLACTONE DECARBOXYLASE FAMILY PROTEIN (AFU_ORTHOLOGUE AFUA_6G11590)"/>
    <property type="match status" value="1"/>
</dbReference>
<dbReference type="PANTHER" id="PTHR34846:SF11">
    <property type="entry name" value="4-CARBOXYMUCONOLACTONE DECARBOXYLASE FAMILY PROTEIN (AFU_ORTHOLOGUE AFUA_6G11590)"/>
    <property type="match status" value="1"/>
</dbReference>
<reference evidence="2 3" key="1">
    <citation type="submission" date="2020-07" db="EMBL/GenBank/DDBJ databases">
        <title>Sequencing the genomes of 1000 actinobacteria strains.</title>
        <authorList>
            <person name="Klenk H.-P."/>
        </authorList>
    </citation>
    <scope>NUCLEOTIDE SEQUENCE [LARGE SCALE GENOMIC DNA]</scope>
    <source>
        <strain evidence="2 3">DSM 22185</strain>
    </source>
</reference>
<dbReference type="SUPFAM" id="SSF69118">
    <property type="entry name" value="AhpD-like"/>
    <property type="match status" value="1"/>
</dbReference>
<dbReference type="EMBL" id="JACCBH010000001">
    <property type="protein sequence ID" value="NYD53974.1"/>
    <property type="molecule type" value="Genomic_DNA"/>
</dbReference>
<accession>A0A7Y9EUD3</accession>
<sequence length="185" mass="20073">MRLPRFGPEVLSASQRELYDLIVGGPRQSEASFFSVADAEGVLSGPYRAMLLHPGVGGPLERLGRAARFESGIDDRLKEVAILTVAHLMSSDVEWAAHAGLAAAAGVPRVTIETLRTAPVFEDVADREVYDFVVAMIGSRVVPEPVYNAILDRHDQQGLFALVVVAGYYQMIAHINNVFALEVGR</sequence>
<evidence type="ECO:0000313" key="2">
    <source>
        <dbReference type="EMBL" id="NYD53974.1"/>
    </source>
</evidence>
<comment type="caution">
    <text evidence="2">The sequence shown here is derived from an EMBL/GenBank/DDBJ whole genome shotgun (WGS) entry which is preliminary data.</text>
</comment>
<evidence type="ECO:0000259" key="1">
    <source>
        <dbReference type="Pfam" id="PF02627"/>
    </source>
</evidence>
<organism evidence="2 3">
    <name type="scientific">Microbacterium pseudoresistens</name>
    <dbReference type="NCBI Taxonomy" id="640634"/>
    <lineage>
        <taxon>Bacteria</taxon>
        <taxon>Bacillati</taxon>
        <taxon>Actinomycetota</taxon>
        <taxon>Actinomycetes</taxon>
        <taxon>Micrococcales</taxon>
        <taxon>Microbacteriaceae</taxon>
        <taxon>Microbacterium</taxon>
    </lineage>
</organism>
<keyword evidence="2" id="KW-0575">Peroxidase</keyword>
<dbReference type="Gene3D" id="1.20.1290.10">
    <property type="entry name" value="AhpD-like"/>
    <property type="match status" value="1"/>
</dbReference>
<dbReference type="AlphaFoldDB" id="A0A7Y9EUD3"/>
<dbReference type="InterPro" id="IPR003779">
    <property type="entry name" value="CMD-like"/>
</dbReference>
<keyword evidence="3" id="KW-1185">Reference proteome</keyword>
<dbReference type="Pfam" id="PF02627">
    <property type="entry name" value="CMD"/>
    <property type="match status" value="1"/>
</dbReference>
<name>A0A7Y9EUD3_9MICO</name>
<dbReference type="RefSeq" id="WP_179431923.1">
    <property type="nucleotide sequence ID" value="NZ_BAABLC010000001.1"/>
</dbReference>
<keyword evidence="2" id="KW-0560">Oxidoreductase</keyword>